<protein>
    <recommendedName>
        <fullName evidence="3">Lipoprotein</fullName>
    </recommendedName>
</protein>
<dbReference type="Proteomes" id="UP000051373">
    <property type="component" value="Unassembled WGS sequence"/>
</dbReference>
<evidence type="ECO:0000313" key="2">
    <source>
        <dbReference type="Proteomes" id="UP000051373"/>
    </source>
</evidence>
<reference evidence="1 2" key="1">
    <citation type="journal article" date="2015" name="Microbiome">
        <title>Genomic resolution of linkages in carbon, nitrogen, and sulfur cycling among widespread estuary sediment bacteria.</title>
        <authorList>
            <person name="Baker B.J."/>
            <person name="Lazar C.S."/>
            <person name="Teske A.P."/>
            <person name="Dick G.J."/>
        </authorList>
    </citation>
    <scope>NUCLEOTIDE SEQUENCE [LARGE SCALE GENOMIC DNA]</scope>
    <source>
        <strain evidence="1">SM23_42</strain>
    </source>
</reference>
<gene>
    <name evidence="1" type="ORF">AMJ83_06175</name>
</gene>
<dbReference type="AlphaFoldDB" id="A0A0S8FS80"/>
<name>A0A0S8FS80_UNCW3</name>
<evidence type="ECO:0000313" key="1">
    <source>
        <dbReference type="EMBL" id="KPK63608.1"/>
    </source>
</evidence>
<sequence>MRRAISVVTTIVVIATFVSCGRKVMVPPRIDLKQHEVVGIIDFECDKKGDLAPFTTRKFTEAIRRDQEMIRIISLGTVAEVLREIGHDKLSKAAFQAIGEEYDVATVFTGDLFISDVRPDISIALLFVAGMSVSAEVDATLEAQMVETESGASLWSTSVSKTREIGNVTIWEGGGFGFDAEDPERAYGKLVNALVEDASRDFRVTWRRE</sequence>
<evidence type="ECO:0008006" key="3">
    <source>
        <dbReference type="Google" id="ProtNLM"/>
    </source>
</evidence>
<comment type="caution">
    <text evidence="1">The sequence shown here is derived from an EMBL/GenBank/DDBJ whole genome shotgun (WGS) entry which is preliminary data.</text>
</comment>
<dbReference type="PROSITE" id="PS51257">
    <property type="entry name" value="PROKAR_LIPOPROTEIN"/>
    <property type="match status" value="1"/>
</dbReference>
<organism evidence="1 2">
    <name type="scientific">candidate division WOR_3 bacterium SM23_42</name>
    <dbReference type="NCBI Taxonomy" id="1703779"/>
    <lineage>
        <taxon>Bacteria</taxon>
        <taxon>Bacteria division WOR-3</taxon>
    </lineage>
</organism>
<proteinExistence type="predicted"/>
<dbReference type="EMBL" id="LJUJ01000010">
    <property type="protein sequence ID" value="KPK63608.1"/>
    <property type="molecule type" value="Genomic_DNA"/>
</dbReference>
<dbReference type="Gene3D" id="3.40.50.10610">
    <property type="entry name" value="ABC-type transport auxiliary lipoprotein component"/>
    <property type="match status" value="1"/>
</dbReference>
<accession>A0A0S8FS80</accession>